<evidence type="ECO:0000313" key="3">
    <source>
        <dbReference type="Proteomes" id="UP000297527"/>
    </source>
</evidence>
<proteinExistence type="predicted"/>
<evidence type="ECO:0000256" key="1">
    <source>
        <dbReference type="SAM" id="Phobius"/>
    </source>
</evidence>
<sequence length="128" mass="13529">MAAPTHTGSFYLYANAGEIIAVGSVLPSLAILAVAERLYTRHTHKAGVGLDDGLVAASLVIVIGMGISLIIGTLFLYLLSRRMDSDHTLLGVKKYALGYPAPTPPDLTPEAILSQKLPQITITQKVSS</sequence>
<accession>A0A4Z1HG05</accession>
<keyword evidence="3" id="KW-1185">Reference proteome</keyword>
<gene>
    <name evidence="2" type="ORF">BCON_0695g00040</name>
</gene>
<organism evidence="2 3">
    <name type="scientific">Botryotinia convoluta</name>
    <dbReference type="NCBI Taxonomy" id="54673"/>
    <lineage>
        <taxon>Eukaryota</taxon>
        <taxon>Fungi</taxon>
        <taxon>Dikarya</taxon>
        <taxon>Ascomycota</taxon>
        <taxon>Pezizomycotina</taxon>
        <taxon>Leotiomycetes</taxon>
        <taxon>Helotiales</taxon>
        <taxon>Sclerotiniaceae</taxon>
        <taxon>Botryotinia</taxon>
    </lineage>
</organism>
<comment type="caution">
    <text evidence="2">The sequence shown here is derived from an EMBL/GenBank/DDBJ whole genome shotgun (WGS) entry which is preliminary data.</text>
</comment>
<protein>
    <submittedName>
        <fullName evidence="2">Uncharacterized protein</fullName>
    </submittedName>
</protein>
<dbReference type="OrthoDB" id="5393606at2759"/>
<dbReference type="AlphaFoldDB" id="A0A4Z1HG05"/>
<dbReference type="Proteomes" id="UP000297527">
    <property type="component" value="Unassembled WGS sequence"/>
</dbReference>
<keyword evidence="1" id="KW-0472">Membrane</keyword>
<evidence type="ECO:0000313" key="2">
    <source>
        <dbReference type="EMBL" id="TGO43947.1"/>
    </source>
</evidence>
<feature type="transmembrane region" description="Helical" evidence="1">
    <location>
        <begin position="12"/>
        <end position="35"/>
    </location>
</feature>
<reference evidence="2 3" key="1">
    <citation type="submission" date="2017-12" db="EMBL/GenBank/DDBJ databases">
        <title>Comparative genomics of Botrytis spp.</title>
        <authorList>
            <person name="Valero-Jimenez C.A."/>
            <person name="Tapia P."/>
            <person name="Veloso J."/>
            <person name="Silva-Moreno E."/>
            <person name="Staats M."/>
            <person name="Valdes J.H."/>
            <person name="Van Kan J.A.L."/>
        </authorList>
    </citation>
    <scope>NUCLEOTIDE SEQUENCE [LARGE SCALE GENOMIC DNA]</scope>
    <source>
        <strain evidence="2 3">MUCL11595</strain>
    </source>
</reference>
<dbReference type="EMBL" id="PQXN01000693">
    <property type="protein sequence ID" value="TGO43947.1"/>
    <property type="molecule type" value="Genomic_DNA"/>
</dbReference>
<feature type="transmembrane region" description="Helical" evidence="1">
    <location>
        <begin position="55"/>
        <end position="79"/>
    </location>
</feature>
<keyword evidence="1" id="KW-1133">Transmembrane helix</keyword>
<keyword evidence="1" id="KW-0812">Transmembrane</keyword>
<name>A0A4Z1HG05_9HELO</name>